<name>G4T7F2_SERID</name>
<dbReference type="GO" id="GO:0005829">
    <property type="term" value="C:cytosol"/>
    <property type="evidence" value="ECO:0007669"/>
    <property type="project" value="TreeGrafter"/>
</dbReference>
<dbReference type="InterPro" id="IPR050559">
    <property type="entry name" value="P-Pant_transferase_sf"/>
</dbReference>
<dbReference type="Gene3D" id="3.90.470.20">
    <property type="entry name" value="4'-phosphopantetheinyl transferase domain"/>
    <property type="match status" value="1"/>
</dbReference>
<keyword evidence="2" id="KW-0808">Transferase</keyword>
<evidence type="ECO:0000256" key="1">
    <source>
        <dbReference type="ARBA" id="ARBA00013172"/>
    </source>
</evidence>
<dbReference type="OrthoDB" id="26719at2759"/>
<feature type="domain" description="4'-phosphopantetheinyl transferase" evidence="3">
    <location>
        <begin position="120"/>
        <end position="187"/>
    </location>
</feature>
<feature type="domain" description="4'-phosphopantetheinyl transferase N-terminal" evidence="4">
    <location>
        <begin position="19"/>
        <end position="107"/>
    </location>
</feature>
<dbReference type="eggNOG" id="KOG0945">
    <property type="taxonomic scope" value="Eukaryota"/>
</dbReference>
<dbReference type="EMBL" id="CAFZ01000011">
    <property type="protein sequence ID" value="CCA67285.1"/>
    <property type="molecule type" value="Genomic_DNA"/>
</dbReference>
<dbReference type="AlphaFoldDB" id="G4T7F2"/>
<dbReference type="STRING" id="1109443.G4T7F2"/>
<dbReference type="SUPFAM" id="SSF56214">
    <property type="entry name" value="4'-phosphopantetheinyl transferase"/>
    <property type="match status" value="2"/>
</dbReference>
<dbReference type="PANTHER" id="PTHR12215:SF10">
    <property type="entry name" value="L-AMINOADIPATE-SEMIALDEHYDE DEHYDROGENASE-PHOSPHOPANTETHEINYL TRANSFERASE"/>
    <property type="match status" value="1"/>
</dbReference>
<accession>G4T7F2</accession>
<proteinExistence type="predicted"/>
<sequence length="192" mass="21466">MTHPKLYLAPLQFATLDTDQLEHVFSFMDQTAVDRARRFYHQDDAWRFLIGRMLRIVMLGDIGRDRGLTVPNLEFSQTPAGKPYIVAPQSLSSVGFNVSHDGAVVLMGILETRGSSGASAIGVDIMKAEIPVNDDLLSFIASIESTLTRSESRHLRQLAAAESTRSQATKHLFQLWTLKEAYVKATRSRHHL</sequence>
<dbReference type="HOGENOM" id="CLU_1415674_0_0_1"/>
<dbReference type="GO" id="GO:0000287">
    <property type="term" value="F:magnesium ion binding"/>
    <property type="evidence" value="ECO:0007669"/>
    <property type="project" value="InterPro"/>
</dbReference>
<dbReference type="Pfam" id="PF01648">
    <property type="entry name" value="ACPS"/>
    <property type="match status" value="1"/>
</dbReference>
<comment type="caution">
    <text evidence="5">The sequence shown here is derived from an EMBL/GenBank/DDBJ whole genome shotgun (WGS) entry which is preliminary data.</text>
</comment>
<evidence type="ECO:0000259" key="4">
    <source>
        <dbReference type="Pfam" id="PF22624"/>
    </source>
</evidence>
<dbReference type="GO" id="GO:0019878">
    <property type="term" value="P:lysine biosynthetic process via aminoadipic acid"/>
    <property type="evidence" value="ECO:0007669"/>
    <property type="project" value="TreeGrafter"/>
</dbReference>
<dbReference type="InterPro" id="IPR008278">
    <property type="entry name" value="4-PPantetheinyl_Trfase_dom"/>
</dbReference>
<evidence type="ECO:0000256" key="2">
    <source>
        <dbReference type="ARBA" id="ARBA00022679"/>
    </source>
</evidence>
<keyword evidence="6" id="KW-1185">Reference proteome</keyword>
<evidence type="ECO:0000313" key="5">
    <source>
        <dbReference type="EMBL" id="CCA67285.1"/>
    </source>
</evidence>
<gene>
    <name evidence="5" type="ORF">PIIN_01118</name>
</gene>
<dbReference type="EC" id="2.7.8.7" evidence="1"/>
<dbReference type="InterPro" id="IPR037143">
    <property type="entry name" value="4-PPantetheinyl_Trfase_dom_sf"/>
</dbReference>
<dbReference type="InParanoid" id="G4T7F2"/>
<dbReference type="Pfam" id="PF22624">
    <property type="entry name" value="AASDHPPT_N"/>
    <property type="match status" value="1"/>
</dbReference>
<evidence type="ECO:0000313" key="6">
    <source>
        <dbReference type="Proteomes" id="UP000007148"/>
    </source>
</evidence>
<organism evidence="5 6">
    <name type="scientific">Serendipita indica (strain DSM 11827)</name>
    <name type="common">Root endophyte fungus</name>
    <name type="synonym">Piriformospora indica</name>
    <dbReference type="NCBI Taxonomy" id="1109443"/>
    <lineage>
        <taxon>Eukaryota</taxon>
        <taxon>Fungi</taxon>
        <taxon>Dikarya</taxon>
        <taxon>Basidiomycota</taxon>
        <taxon>Agaricomycotina</taxon>
        <taxon>Agaricomycetes</taxon>
        <taxon>Sebacinales</taxon>
        <taxon>Serendipitaceae</taxon>
        <taxon>Serendipita</taxon>
    </lineage>
</organism>
<dbReference type="Proteomes" id="UP000007148">
    <property type="component" value="Unassembled WGS sequence"/>
</dbReference>
<dbReference type="PANTHER" id="PTHR12215">
    <property type="entry name" value="PHOSPHOPANTETHEINE TRANSFERASE"/>
    <property type="match status" value="1"/>
</dbReference>
<reference evidence="5 6" key="1">
    <citation type="journal article" date="2011" name="PLoS Pathog.">
        <title>Endophytic Life Strategies Decoded by Genome and Transcriptome Analyses of the Mutualistic Root Symbiont Piriformospora indica.</title>
        <authorList>
            <person name="Zuccaro A."/>
            <person name="Lahrmann U."/>
            <person name="Guldener U."/>
            <person name="Langen G."/>
            <person name="Pfiffi S."/>
            <person name="Biedenkopf D."/>
            <person name="Wong P."/>
            <person name="Samans B."/>
            <person name="Grimm C."/>
            <person name="Basiewicz M."/>
            <person name="Murat C."/>
            <person name="Martin F."/>
            <person name="Kogel K.H."/>
        </authorList>
    </citation>
    <scope>NUCLEOTIDE SEQUENCE [LARGE SCALE GENOMIC DNA]</scope>
    <source>
        <strain evidence="5 6">DSM 11827</strain>
    </source>
</reference>
<evidence type="ECO:0000259" key="3">
    <source>
        <dbReference type="Pfam" id="PF01648"/>
    </source>
</evidence>
<dbReference type="GO" id="GO:0008897">
    <property type="term" value="F:holo-[acyl-carrier-protein] synthase activity"/>
    <property type="evidence" value="ECO:0007669"/>
    <property type="project" value="UniProtKB-EC"/>
</dbReference>
<protein>
    <recommendedName>
        <fullName evidence="1">holo-[acyl-carrier-protein] synthase</fullName>
        <ecNumber evidence="1">2.7.8.7</ecNumber>
    </recommendedName>
</protein>
<dbReference type="InterPro" id="IPR055066">
    <property type="entry name" value="AASDHPPT_N"/>
</dbReference>